<protein>
    <submittedName>
        <fullName evidence="1">Uncharacterized protein</fullName>
    </submittedName>
</protein>
<comment type="caution">
    <text evidence="1">The sequence shown here is derived from an EMBL/GenBank/DDBJ whole genome shotgun (WGS) entry which is preliminary data.</text>
</comment>
<dbReference type="RefSeq" id="WP_238127763.1">
    <property type="nucleotide sequence ID" value="NZ_JAKNHJ010000005.1"/>
</dbReference>
<accession>A0AAJ1BAX4</accession>
<evidence type="ECO:0000313" key="2">
    <source>
        <dbReference type="Proteomes" id="UP001200537"/>
    </source>
</evidence>
<dbReference type="EMBL" id="JAKNHJ010000005">
    <property type="protein sequence ID" value="MCG4617533.1"/>
    <property type="molecule type" value="Genomic_DNA"/>
</dbReference>
<organism evidence="1 2">
    <name type="scientific">Varibaculum cambriense</name>
    <dbReference type="NCBI Taxonomy" id="184870"/>
    <lineage>
        <taxon>Bacteria</taxon>
        <taxon>Bacillati</taxon>
        <taxon>Actinomycetota</taxon>
        <taxon>Actinomycetes</taxon>
        <taxon>Actinomycetales</taxon>
        <taxon>Actinomycetaceae</taxon>
        <taxon>Varibaculum</taxon>
    </lineage>
</organism>
<proteinExistence type="predicted"/>
<gene>
    <name evidence="1" type="ORF">L0M99_03340</name>
</gene>
<dbReference type="AlphaFoldDB" id="A0AAJ1BAX4"/>
<evidence type="ECO:0000313" key="1">
    <source>
        <dbReference type="EMBL" id="MCG4617533.1"/>
    </source>
</evidence>
<name>A0AAJ1BAX4_9ACTO</name>
<sequence>MPDETADIMPGDRIEARLWDRDRVFDVDGHPEYYENPLPGATLRGTVVHLKSSTG</sequence>
<reference evidence="1" key="1">
    <citation type="submission" date="2022-01" db="EMBL/GenBank/DDBJ databases">
        <title>Collection of gut derived symbiotic bacterial strains cultured from healthy donors.</title>
        <authorList>
            <person name="Lin H."/>
            <person name="Kohout C."/>
            <person name="Waligurski E."/>
            <person name="Pamer E.G."/>
        </authorList>
    </citation>
    <scope>NUCLEOTIDE SEQUENCE</scope>
    <source>
        <strain evidence="1">DFI.7.46</strain>
    </source>
</reference>
<dbReference type="Proteomes" id="UP001200537">
    <property type="component" value="Unassembled WGS sequence"/>
</dbReference>